<name>A0A328XSW1_9GAMM</name>
<evidence type="ECO:0000256" key="1">
    <source>
        <dbReference type="SAM" id="MobiDB-lite"/>
    </source>
</evidence>
<sequence>MSRKHQVHDTSGDANDDVNYDGDVDAFMDQGKRMKNRATTGLVALYQ</sequence>
<dbReference type="Proteomes" id="UP000249700">
    <property type="component" value="Unassembled WGS sequence"/>
</dbReference>
<gene>
    <name evidence="2" type="ORF">BCL93_104259</name>
</gene>
<organism evidence="2 3">
    <name type="scientific">Onishia taeanensis</name>
    <dbReference type="NCBI Taxonomy" id="284577"/>
    <lineage>
        <taxon>Bacteria</taxon>
        <taxon>Pseudomonadati</taxon>
        <taxon>Pseudomonadota</taxon>
        <taxon>Gammaproteobacteria</taxon>
        <taxon>Oceanospirillales</taxon>
        <taxon>Halomonadaceae</taxon>
        <taxon>Onishia</taxon>
    </lineage>
</organism>
<evidence type="ECO:0000313" key="2">
    <source>
        <dbReference type="EMBL" id="RAR62281.1"/>
    </source>
</evidence>
<dbReference type="EMBL" id="QLSX01000004">
    <property type="protein sequence ID" value="RAR62281.1"/>
    <property type="molecule type" value="Genomic_DNA"/>
</dbReference>
<comment type="caution">
    <text evidence="2">The sequence shown here is derived from an EMBL/GenBank/DDBJ whole genome shotgun (WGS) entry which is preliminary data.</text>
</comment>
<protein>
    <submittedName>
        <fullName evidence="2">Uncharacterized protein</fullName>
    </submittedName>
</protein>
<accession>A0A328XSW1</accession>
<feature type="region of interest" description="Disordered" evidence="1">
    <location>
        <begin position="1"/>
        <end position="21"/>
    </location>
</feature>
<dbReference type="RefSeq" id="WP_181463058.1">
    <property type="nucleotide sequence ID" value="NZ_QLSX01000004.1"/>
</dbReference>
<evidence type="ECO:0000313" key="3">
    <source>
        <dbReference type="Proteomes" id="UP000249700"/>
    </source>
</evidence>
<reference evidence="2 3" key="1">
    <citation type="submission" date="2018-06" db="EMBL/GenBank/DDBJ databases">
        <title>Comparative analysis of microorganisms from saline springs in Andes Mountain Range, Colombia.</title>
        <authorList>
            <person name="Rubin E."/>
        </authorList>
    </citation>
    <scope>NUCLEOTIDE SEQUENCE [LARGE SCALE GENOMIC DNA]</scope>
    <source>
        <strain evidence="2 3">USBA-857</strain>
    </source>
</reference>
<proteinExistence type="predicted"/>
<dbReference type="AlphaFoldDB" id="A0A328XSW1"/>